<dbReference type="GeneID" id="94432853"/>
<reference evidence="4 5" key="1">
    <citation type="journal article" date="2017" name="Int. J. Parasitol.">
        <title>The genome of the protozoan parasite Cystoisospora suis and a reverse vaccinology approach to identify vaccine candidates.</title>
        <authorList>
            <person name="Palmieri N."/>
            <person name="Shrestha A."/>
            <person name="Ruttkowski B."/>
            <person name="Beck T."/>
            <person name="Vogl C."/>
            <person name="Tomley F."/>
            <person name="Blake D.P."/>
            <person name="Joachim A."/>
        </authorList>
    </citation>
    <scope>NUCLEOTIDE SEQUENCE [LARGE SCALE GENOMIC DNA]</scope>
    <source>
        <strain evidence="4 5">Wien I</strain>
    </source>
</reference>
<dbReference type="EMBL" id="MIGC01005710">
    <property type="protein sequence ID" value="PHJ16656.1"/>
    <property type="molecule type" value="Genomic_DNA"/>
</dbReference>
<accession>A0A2C6KJW2</accession>
<protein>
    <submittedName>
        <fullName evidence="4">Vacuolar atp synthase subunit</fullName>
    </submittedName>
</protein>
<keyword evidence="2" id="KW-0813">Transport</keyword>
<evidence type="ECO:0000313" key="4">
    <source>
        <dbReference type="EMBL" id="PHJ16656.1"/>
    </source>
</evidence>
<dbReference type="Pfam" id="PF01991">
    <property type="entry name" value="vATP-synt_E"/>
    <property type="match status" value="1"/>
</dbReference>
<dbReference type="VEuPathDB" id="ToxoDB:CSUI_009527"/>
<dbReference type="Gene3D" id="6.10.250.1620">
    <property type="match status" value="1"/>
</dbReference>
<proteinExistence type="inferred from homology"/>
<evidence type="ECO:0000256" key="3">
    <source>
        <dbReference type="ARBA" id="ARBA00023065"/>
    </source>
</evidence>
<dbReference type="GO" id="GO:0033178">
    <property type="term" value="C:proton-transporting two-sector ATPase complex, catalytic domain"/>
    <property type="evidence" value="ECO:0007669"/>
    <property type="project" value="InterPro"/>
</dbReference>
<keyword evidence="3" id="KW-0406">Ion transport</keyword>
<comment type="similarity">
    <text evidence="1">Belongs to the V-ATPase E subunit family.</text>
</comment>
<dbReference type="Proteomes" id="UP000221165">
    <property type="component" value="Unassembled WGS sequence"/>
</dbReference>
<dbReference type="SUPFAM" id="SSF160527">
    <property type="entry name" value="V-type ATPase subunit E-like"/>
    <property type="match status" value="1"/>
</dbReference>
<dbReference type="InterPro" id="IPR038495">
    <property type="entry name" value="ATPase_E_C"/>
</dbReference>
<dbReference type="RefSeq" id="XP_067918382.1">
    <property type="nucleotide sequence ID" value="XM_068069642.1"/>
</dbReference>
<gene>
    <name evidence="4" type="ORF">CSUI_009527</name>
</gene>
<dbReference type="Gene3D" id="3.30.2320.30">
    <property type="entry name" value="ATP synthase, E subunit, C-terminal"/>
    <property type="match status" value="1"/>
</dbReference>
<evidence type="ECO:0000256" key="2">
    <source>
        <dbReference type="ARBA" id="ARBA00022448"/>
    </source>
</evidence>
<dbReference type="HAMAP" id="MF_00311">
    <property type="entry name" value="ATP_synth_E_arch"/>
    <property type="match status" value="1"/>
</dbReference>
<dbReference type="GO" id="GO:0046961">
    <property type="term" value="F:proton-transporting ATPase activity, rotational mechanism"/>
    <property type="evidence" value="ECO:0007669"/>
    <property type="project" value="InterPro"/>
</dbReference>
<keyword evidence="5" id="KW-1185">Reference proteome</keyword>
<dbReference type="OrthoDB" id="10263003at2759"/>
<evidence type="ECO:0000313" key="5">
    <source>
        <dbReference type="Proteomes" id="UP000221165"/>
    </source>
</evidence>
<name>A0A2C6KJW2_9APIC</name>
<dbReference type="AlphaFoldDB" id="A0A2C6KJW2"/>
<evidence type="ECO:0000256" key="1">
    <source>
        <dbReference type="ARBA" id="ARBA00005901"/>
    </source>
</evidence>
<dbReference type="PANTHER" id="PTHR45715">
    <property type="entry name" value="ATPASE H+-TRANSPORTING V1 SUBUNIT E1A-RELATED"/>
    <property type="match status" value="1"/>
</dbReference>
<comment type="caution">
    <text evidence="4">The sequence shown here is derived from an EMBL/GenBank/DDBJ whole genome shotgun (WGS) entry which is preliminary data.</text>
</comment>
<sequence>MAMDDAEAQRQIQQMVKFILNEARDKAQEIEARSLEDFNIEKLKLVQQMKDKIRQEYDKKAKKLETQRAIDRSTAVNKARLRRIAAQDQVLSEVYNQALNQLAAVSQDRQKYQQLVEDLIVQGLLRLLESDVVIRCREMDKDLVEAILPTAAKRYSQIMRDEAGITKTVKLTLDKSGRYLPPPPSSDNPGMSCCGGVVLMTRDGRISCDNTFDARLRMVVIECAPTIRTTLFPGQGNKK</sequence>
<organism evidence="4 5">
    <name type="scientific">Cystoisospora suis</name>
    <dbReference type="NCBI Taxonomy" id="483139"/>
    <lineage>
        <taxon>Eukaryota</taxon>
        <taxon>Sar</taxon>
        <taxon>Alveolata</taxon>
        <taxon>Apicomplexa</taxon>
        <taxon>Conoidasida</taxon>
        <taxon>Coccidia</taxon>
        <taxon>Eucoccidiorida</taxon>
        <taxon>Eimeriorina</taxon>
        <taxon>Sarcocystidae</taxon>
        <taxon>Cystoisospora</taxon>
    </lineage>
</organism>
<dbReference type="InterPro" id="IPR002842">
    <property type="entry name" value="ATPase_V1_Esu"/>
</dbReference>